<comment type="caution">
    <text evidence="4">The sequence shown here is derived from an EMBL/GenBank/DDBJ whole genome shotgun (WGS) entry which is preliminary data.</text>
</comment>
<dbReference type="InterPro" id="IPR050832">
    <property type="entry name" value="Bact_Acetyltransf"/>
</dbReference>
<dbReference type="Proteomes" id="UP000053244">
    <property type="component" value="Unassembled WGS sequence"/>
</dbReference>
<dbReference type="PROSITE" id="PS51186">
    <property type="entry name" value="GNAT"/>
    <property type="match status" value="1"/>
</dbReference>
<dbReference type="InterPro" id="IPR000182">
    <property type="entry name" value="GNAT_dom"/>
</dbReference>
<evidence type="ECO:0000313" key="5">
    <source>
        <dbReference type="Proteomes" id="UP000053244"/>
    </source>
</evidence>
<keyword evidence="2" id="KW-0012">Acyltransferase</keyword>
<dbReference type="AlphaFoldDB" id="A0A124G9Y3"/>
<dbReference type="SUPFAM" id="SSF55729">
    <property type="entry name" value="Acyl-CoA N-acyltransferases (Nat)"/>
    <property type="match status" value="1"/>
</dbReference>
<reference evidence="4 5" key="1">
    <citation type="submission" date="2015-10" db="EMBL/GenBank/DDBJ databases">
        <authorList>
            <person name="Gilbert D.G."/>
        </authorList>
    </citation>
    <scope>NUCLEOTIDE SEQUENCE [LARGE SCALE GENOMIC DNA]</scope>
    <source>
        <strain evidence="4 5">NRRL B-16712</strain>
    </source>
</reference>
<dbReference type="PANTHER" id="PTHR43877">
    <property type="entry name" value="AMINOALKYLPHOSPHONATE N-ACETYLTRANSFERASE-RELATED-RELATED"/>
    <property type="match status" value="1"/>
</dbReference>
<protein>
    <submittedName>
        <fullName evidence="4">Acetyltransferase</fullName>
    </submittedName>
</protein>
<dbReference type="OrthoDB" id="143110at2"/>
<evidence type="ECO:0000313" key="4">
    <source>
        <dbReference type="EMBL" id="KUL30537.1"/>
    </source>
</evidence>
<sequence>MAITVRHATHGDEQPLHALATLTFGLACPPGTEQTDIDTFIATHLSVARFADYLADPDRTVLIVSDQDQPLGYAMLVRGPIADPDVAAVVDPDTSVELSKFYLSAERHGSGAAAALMAATLDAAAATGAATCWLGVNQQNVRAAKFYAKHGFDIIGVKRFLVGAEWHDDHIRSRHLIT</sequence>
<gene>
    <name evidence="4" type="ORF">ADL15_24780</name>
</gene>
<dbReference type="Pfam" id="PF00583">
    <property type="entry name" value="Acetyltransf_1"/>
    <property type="match status" value="1"/>
</dbReference>
<name>A0A124G9Y3_9ACTN</name>
<dbReference type="GO" id="GO:0016747">
    <property type="term" value="F:acyltransferase activity, transferring groups other than amino-acyl groups"/>
    <property type="evidence" value="ECO:0007669"/>
    <property type="project" value="InterPro"/>
</dbReference>
<keyword evidence="5" id="KW-1185">Reference proteome</keyword>
<feature type="domain" description="N-acetyltransferase" evidence="3">
    <location>
        <begin position="3"/>
        <end position="178"/>
    </location>
</feature>
<dbReference type="PROSITE" id="PS51257">
    <property type="entry name" value="PROKAR_LIPOPROTEIN"/>
    <property type="match status" value="1"/>
</dbReference>
<organism evidence="4 5">
    <name type="scientific">Actinoplanes awajinensis subsp. mycoplanecinus</name>
    <dbReference type="NCBI Taxonomy" id="135947"/>
    <lineage>
        <taxon>Bacteria</taxon>
        <taxon>Bacillati</taxon>
        <taxon>Actinomycetota</taxon>
        <taxon>Actinomycetes</taxon>
        <taxon>Micromonosporales</taxon>
        <taxon>Micromonosporaceae</taxon>
        <taxon>Actinoplanes</taxon>
    </lineage>
</organism>
<evidence type="ECO:0000256" key="2">
    <source>
        <dbReference type="ARBA" id="ARBA00023315"/>
    </source>
</evidence>
<accession>A0A124G9Y3</accession>
<evidence type="ECO:0000256" key="1">
    <source>
        <dbReference type="ARBA" id="ARBA00022679"/>
    </source>
</evidence>
<evidence type="ECO:0000259" key="3">
    <source>
        <dbReference type="PROSITE" id="PS51186"/>
    </source>
</evidence>
<dbReference type="Gene3D" id="3.40.630.30">
    <property type="match status" value="1"/>
</dbReference>
<proteinExistence type="predicted"/>
<dbReference type="EMBL" id="LLZH01000246">
    <property type="protein sequence ID" value="KUL30537.1"/>
    <property type="molecule type" value="Genomic_DNA"/>
</dbReference>
<dbReference type="RefSeq" id="WP_067695883.1">
    <property type="nucleotide sequence ID" value="NZ_LLZH01000246.1"/>
</dbReference>
<keyword evidence="1 4" id="KW-0808">Transferase</keyword>
<dbReference type="InterPro" id="IPR016181">
    <property type="entry name" value="Acyl_CoA_acyltransferase"/>
</dbReference>